<proteinExistence type="predicted"/>
<gene>
    <name evidence="3" type="ORF">GGQ63_000755</name>
</gene>
<evidence type="ECO:0000313" key="3">
    <source>
        <dbReference type="EMBL" id="MBB5751703.1"/>
    </source>
</evidence>
<comment type="caution">
    <text evidence="3">The sequence shown here is derived from an EMBL/GenBank/DDBJ whole genome shotgun (WGS) entry which is preliminary data.</text>
</comment>
<dbReference type="InterPro" id="IPR010679">
    <property type="entry name" value="DUF1254"/>
</dbReference>
<evidence type="ECO:0000259" key="2">
    <source>
        <dbReference type="Pfam" id="PF06863"/>
    </source>
</evidence>
<dbReference type="Proteomes" id="UP000523821">
    <property type="component" value="Unassembled WGS sequence"/>
</dbReference>
<accession>A0A7W9CTN5</accession>
<dbReference type="RefSeq" id="WP_183852706.1">
    <property type="nucleotide sequence ID" value="NZ_JACHOO010000002.1"/>
</dbReference>
<dbReference type="PIRSF" id="PIRSF010244">
    <property type="entry name" value="UCP010244_imp"/>
    <property type="match status" value="1"/>
</dbReference>
<evidence type="ECO:0000313" key="4">
    <source>
        <dbReference type="Proteomes" id="UP000523821"/>
    </source>
</evidence>
<feature type="transmembrane region" description="Helical" evidence="1">
    <location>
        <begin position="6"/>
        <end position="30"/>
    </location>
</feature>
<name>A0A7W9CTN5_9HYPH</name>
<dbReference type="Pfam" id="PF06863">
    <property type="entry name" value="DUF1254"/>
    <property type="match status" value="1"/>
</dbReference>
<dbReference type="AlphaFoldDB" id="A0A7W9CTN5"/>
<organism evidence="3 4">
    <name type="scientific">Prosthecomicrobium pneumaticum</name>
    <dbReference type="NCBI Taxonomy" id="81895"/>
    <lineage>
        <taxon>Bacteria</taxon>
        <taxon>Pseudomonadati</taxon>
        <taxon>Pseudomonadota</taxon>
        <taxon>Alphaproteobacteria</taxon>
        <taxon>Hyphomicrobiales</taxon>
        <taxon>Kaistiaceae</taxon>
        <taxon>Prosthecomicrobium</taxon>
    </lineage>
</organism>
<sequence>MMRTLVYALGGLLLGGIIHVVVVLLVPDFANRDAWTSMGRFGTDGDFHLLPMSEPGTEPLPYLDPDMAFAVCRFSLAERPIRIHAALPAEFWSAAIYDRRGRSVYSLNDRSAGEGGFDMVLATSVQMARMRENPVDALETTIVIELPVDRGFVLLRSFVADPTLLPETEAALAAARCSDPVPATRTSAAAPTAAGGGGN</sequence>
<dbReference type="InterPro" id="IPR014456">
    <property type="entry name" value="UCP010244_IM"/>
</dbReference>
<keyword evidence="1" id="KW-0472">Membrane</keyword>
<keyword evidence="4" id="KW-1185">Reference proteome</keyword>
<reference evidence="3 4" key="1">
    <citation type="submission" date="2020-08" db="EMBL/GenBank/DDBJ databases">
        <title>Genomic Encyclopedia of Type Strains, Phase IV (KMG-IV): sequencing the most valuable type-strain genomes for metagenomic binning, comparative biology and taxonomic classification.</title>
        <authorList>
            <person name="Goeker M."/>
        </authorList>
    </citation>
    <scope>NUCLEOTIDE SEQUENCE [LARGE SCALE GENOMIC DNA]</scope>
    <source>
        <strain evidence="3 4">DSM 16268</strain>
    </source>
</reference>
<dbReference type="EMBL" id="JACHOO010000002">
    <property type="protein sequence ID" value="MBB5751703.1"/>
    <property type="molecule type" value="Genomic_DNA"/>
</dbReference>
<keyword evidence="1" id="KW-1133">Transmembrane helix</keyword>
<feature type="domain" description="DUF1254" evidence="2">
    <location>
        <begin position="64"/>
        <end position="174"/>
    </location>
</feature>
<evidence type="ECO:0000256" key="1">
    <source>
        <dbReference type="SAM" id="Phobius"/>
    </source>
</evidence>
<protein>
    <submittedName>
        <fullName evidence="3">Putative membrane protein</fullName>
    </submittedName>
</protein>
<keyword evidence="1" id="KW-0812">Transmembrane</keyword>